<dbReference type="InterPro" id="IPR000719">
    <property type="entry name" value="Prot_kinase_dom"/>
</dbReference>
<evidence type="ECO:0000256" key="2">
    <source>
        <dbReference type="ARBA" id="ARBA00005354"/>
    </source>
</evidence>
<dbReference type="PROSITE" id="PS50011">
    <property type="entry name" value="PROTEIN_KINASE_DOM"/>
    <property type="match status" value="1"/>
</dbReference>
<evidence type="ECO:0000256" key="12">
    <source>
        <dbReference type="PROSITE-ProRule" id="PRU10141"/>
    </source>
</evidence>
<dbReference type="GO" id="GO:0007417">
    <property type="term" value="P:central nervous system development"/>
    <property type="evidence" value="ECO:0007669"/>
    <property type="project" value="UniProtKB-ARBA"/>
</dbReference>
<proteinExistence type="inferred from homology"/>
<dbReference type="FunFam" id="3.10.20.230:FF:000001">
    <property type="entry name" value="serine/threonine-protein kinase DCLK1 isoform X1"/>
    <property type="match status" value="1"/>
</dbReference>
<feature type="region of interest" description="Disordered" evidence="13">
    <location>
        <begin position="1"/>
        <end position="90"/>
    </location>
</feature>
<dbReference type="EMBL" id="LIAE01010286">
    <property type="protein sequence ID" value="PAV64011.1"/>
    <property type="molecule type" value="Genomic_DNA"/>
</dbReference>
<dbReference type="InterPro" id="IPR036572">
    <property type="entry name" value="Doublecortin_dom_sf"/>
</dbReference>
<evidence type="ECO:0000313" key="17">
    <source>
        <dbReference type="Proteomes" id="UP000218231"/>
    </source>
</evidence>
<dbReference type="Pfam" id="PF00069">
    <property type="entry name" value="Pkinase"/>
    <property type="match status" value="1"/>
</dbReference>
<dbReference type="InterPro" id="IPR011009">
    <property type="entry name" value="Kinase-like_dom_sf"/>
</dbReference>
<sequence>MPAVCFRTTDSPRNTLPRPSPRKTPMKRTAQTANGTTGSRNNRKSVAAPRQTDDGDEQATPRASTFDVRGKDGAGDDAHSNVVESEPTSMTSSLVIEGDNFNNAAQSFTEPLTSQSTLPRTLERLSKAKRVRFYRNGDQYYKGQWYPLSDRMKSMKPLMEDLTKTMCDSVALPHGIRHIFTIDGANRITDIDQFEDGESYVCSSSDVFKSLDYANAREPFWCLATTSNRGGRFGQTDNGPAPLNVSAEPSNEPRDFVYPRIITVIRNGNKPRRVVRHLLNKKTARSFDQVLTDLTSIVKLDSGAIRKLYGLSGKQATTLRDFFEEDHIFIAYGNEKSTADDFLVVSEEHKRLYTRSGNRGNLALGNRSLPARNESLREDRSGSVIPDEMARRLPLDLEGRFEIKRLLGDGNTALVYEVLDREQVERRALKIIAKENVVGKQELIDCELSVMSRVEHPFIVKMYDYWMFDGSYYMSLELITGGDLFEHLYKVRKLNERQSARLIRCLADSLCYLHDNGILHRDIKPENLLLYPYNETEFELKLADFGLACELPADETQLTTICGTPTYVAPEVLLETGYDEKVDTWAVGVILYVMLCGFPPFQALDGNQTELFTQILAGHFNFPSPSWDNTSASVRALILCLVDIDRDTRLTARQLFENVWVQNLADVSSENEMMAQLAIDTKIGAYNRMEETEGEYLYYSRRTSMDELSECGHGGSQDGEFVFRRSYS</sequence>
<evidence type="ECO:0000256" key="8">
    <source>
        <dbReference type="ARBA" id="ARBA00022842"/>
    </source>
</evidence>
<keyword evidence="6 12" id="KW-0547">Nucleotide-binding</keyword>
<evidence type="ECO:0000256" key="13">
    <source>
        <dbReference type="SAM" id="MobiDB-lite"/>
    </source>
</evidence>
<dbReference type="CDD" id="cd16109">
    <property type="entry name" value="DCX1"/>
    <property type="match status" value="1"/>
</dbReference>
<gene>
    <name evidence="16" type="ORF">WR25_04928</name>
</gene>
<keyword evidence="7 12" id="KW-0067">ATP-binding</keyword>
<dbReference type="Gene3D" id="1.10.510.10">
    <property type="entry name" value="Transferase(Phosphotransferase) domain 1"/>
    <property type="match status" value="1"/>
</dbReference>
<dbReference type="InterPro" id="IPR017441">
    <property type="entry name" value="Protein_kinase_ATP_BS"/>
</dbReference>
<dbReference type="EC" id="2.7.11.1" evidence="3"/>
<dbReference type="SMART" id="SM00537">
    <property type="entry name" value="DCX"/>
    <property type="match status" value="2"/>
</dbReference>
<feature type="domain" description="Protein kinase" evidence="14">
    <location>
        <begin position="401"/>
        <end position="661"/>
    </location>
</feature>
<evidence type="ECO:0000256" key="11">
    <source>
        <dbReference type="ARBA" id="ARBA00048679"/>
    </source>
</evidence>
<feature type="domain" description="Doublecortin" evidence="15">
    <location>
        <begin position="129"/>
        <end position="214"/>
    </location>
</feature>
<evidence type="ECO:0000259" key="14">
    <source>
        <dbReference type="PROSITE" id="PS50011"/>
    </source>
</evidence>
<comment type="catalytic activity">
    <reaction evidence="10">
        <text>L-threonyl-[protein] + ATP = O-phospho-L-threonyl-[protein] + ADP + H(+)</text>
        <dbReference type="Rhea" id="RHEA:46608"/>
        <dbReference type="Rhea" id="RHEA-COMP:11060"/>
        <dbReference type="Rhea" id="RHEA-COMP:11605"/>
        <dbReference type="ChEBI" id="CHEBI:15378"/>
        <dbReference type="ChEBI" id="CHEBI:30013"/>
        <dbReference type="ChEBI" id="CHEBI:30616"/>
        <dbReference type="ChEBI" id="CHEBI:61977"/>
        <dbReference type="ChEBI" id="CHEBI:456216"/>
        <dbReference type="EC" id="2.7.11.1"/>
    </reaction>
</comment>
<keyword evidence="5" id="KW-0677">Repeat</keyword>
<feature type="compositionally biased region" description="Polar residues" evidence="13">
    <location>
        <begin position="29"/>
        <end position="40"/>
    </location>
</feature>
<dbReference type="GO" id="GO:0005524">
    <property type="term" value="F:ATP binding"/>
    <property type="evidence" value="ECO:0007669"/>
    <property type="project" value="UniProtKB-UniRule"/>
</dbReference>
<dbReference type="SUPFAM" id="SSF56112">
    <property type="entry name" value="Protein kinase-like (PK-like)"/>
    <property type="match status" value="1"/>
</dbReference>
<dbReference type="InterPro" id="IPR003533">
    <property type="entry name" value="Doublecortin_dom"/>
</dbReference>
<evidence type="ECO:0000256" key="5">
    <source>
        <dbReference type="ARBA" id="ARBA00022737"/>
    </source>
</evidence>
<dbReference type="Proteomes" id="UP000218231">
    <property type="component" value="Unassembled WGS sequence"/>
</dbReference>
<name>A0A2A2JQX1_9BILA</name>
<evidence type="ECO:0000256" key="3">
    <source>
        <dbReference type="ARBA" id="ARBA00012513"/>
    </source>
</evidence>
<dbReference type="GO" id="GO:0004674">
    <property type="term" value="F:protein serine/threonine kinase activity"/>
    <property type="evidence" value="ECO:0007669"/>
    <property type="project" value="UniProtKB-EC"/>
</dbReference>
<reference evidence="16 17" key="1">
    <citation type="journal article" date="2017" name="Curr. Biol.">
        <title>Genome architecture and evolution of a unichromosomal asexual nematode.</title>
        <authorList>
            <person name="Fradin H."/>
            <person name="Zegar C."/>
            <person name="Gutwein M."/>
            <person name="Lucas J."/>
            <person name="Kovtun M."/>
            <person name="Corcoran D."/>
            <person name="Baugh L.R."/>
            <person name="Kiontke K."/>
            <person name="Gunsalus K."/>
            <person name="Fitch D.H."/>
            <person name="Piano F."/>
        </authorList>
    </citation>
    <scope>NUCLEOTIDE SEQUENCE [LARGE SCALE GENOMIC DNA]</scope>
    <source>
        <strain evidence="16">PF1309</strain>
    </source>
</reference>
<keyword evidence="8" id="KW-0460">Magnesium</keyword>
<keyword evidence="4" id="KW-0597">Phosphoprotein</keyword>
<dbReference type="SUPFAM" id="SSF89837">
    <property type="entry name" value="Doublecortin (DC)"/>
    <property type="match status" value="2"/>
</dbReference>
<dbReference type="Gene3D" id="3.10.20.230">
    <property type="entry name" value="Doublecortin domain"/>
    <property type="match status" value="2"/>
</dbReference>
<evidence type="ECO:0000256" key="6">
    <source>
        <dbReference type="ARBA" id="ARBA00022741"/>
    </source>
</evidence>
<keyword evidence="17" id="KW-1185">Reference proteome</keyword>
<protein>
    <recommendedName>
        <fullName evidence="3">non-specific serine/threonine protein kinase</fullName>
        <ecNumber evidence="3">2.7.11.1</ecNumber>
    </recommendedName>
    <alternativeName>
        <fullName evidence="9">Doublecortin-like and CAM kinase-like protein</fullName>
    </alternativeName>
</protein>
<dbReference type="OrthoDB" id="1738954at2759"/>
<comment type="similarity">
    <text evidence="2">Belongs to the protein kinase superfamily. CAMK Ser/Thr protein kinase family. CaMK subfamily.</text>
</comment>
<evidence type="ECO:0000256" key="7">
    <source>
        <dbReference type="ARBA" id="ARBA00022840"/>
    </source>
</evidence>
<dbReference type="GO" id="GO:0035556">
    <property type="term" value="P:intracellular signal transduction"/>
    <property type="evidence" value="ECO:0007669"/>
    <property type="project" value="InterPro"/>
</dbReference>
<comment type="catalytic activity">
    <reaction evidence="11">
        <text>L-seryl-[protein] + ATP = O-phospho-L-seryl-[protein] + ADP + H(+)</text>
        <dbReference type="Rhea" id="RHEA:17989"/>
        <dbReference type="Rhea" id="RHEA-COMP:9863"/>
        <dbReference type="Rhea" id="RHEA-COMP:11604"/>
        <dbReference type="ChEBI" id="CHEBI:15378"/>
        <dbReference type="ChEBI" id="CHEBI:29999"/>
        <dbReference type="ChEBI" id="CHEBI:30616"/>
        <dbReference type="ChEBI" id="CHEBI:83421"/>
        <dbReference type="ChEBI" id="CHEBI:456216"/>
        <dbReference type="EC" id="2.7.11.1"/>
    </reaction>
</comment>
<organism evidence="16 17">
    <name type="scientific">Diploscapter pachys</name>
    <dbReference type="NCBI Taxonomy" id="2018661"/>
    <lineage>
        <taxon>Eukaryota</taxon>
        <taxon>Metazoa</taxon>
        <taxon>Ecdysozoa</taxon>
        <taxon>Nematoda</taxon>
        <taxon>Chromadorea</taxon>
        <taxon>Rhabditida</taxon>
        <taxon>Rhabditina</taxon>
        <taxon>Rhabditomorpha</taxon>
        <taxon>Rhabditoidea</taxon>
        <taxon>Rhabditidae</taxon>
        <taxon>Diploscapter</taxon>
    </lineage>
</organism>
<evidence type="ECO:0000256" key="4">
    <source>
        <dbReference type="ARBA" id="ARBA00022553"/>
    </source>
</evidence>
<dbReference type="STRING" id="2018661.A0A2A2JQX1"/>
<feature type="domain" description="Doublecortin" evidence="15">
    <location>
        <begin position="260"/>
        <end position="343"/>
    </location>
</feature>
<comment type="caution">
    <text evidence="16">The sequence shown here is derived from an EMBL/GenBank/DDBJ whole genome shotgun (WGS) entry which is preliminary data.</text>
</comment>
<accession>A0A2A2JQX1</accession>
<dbReference type="PROSITE" id="PS50309">
    <property type="entry name" value="DC"/>
    <property type="match status" value="2"/>
</dbReference>
<dbReference type="SMART" id="SM00220">
    <property type="entry name" value="S_TKc"/>
    <property type="match status" value="1"/>
</dbReference>
<dbReference type="FunFam" id="1.10.510.10:FF:000571">
    <property type="entry name" value="Maternal embryonic leucine zipper kinase"/>
    <property type="match status" value="1"/>
</dbReference>
<evidence type="ECO:0000256" key="10">
    <source>
        <dbReference type="ARBA" id="ARBA00047899"/>
    </source>
</evidence>
<feature type="binding site" evidence="12">
    <location>
        <position position="440"/>
    </location>
    <ligand>
        <name>ATP</name>
        <dbReference type="ChEBI" id="CHEBI:30616"/>
    </ligand>
</feature>
<dbReference type="InterPro" id="IPR008271">
    <property type="entry name" value="Ser/Thr_kinase_AS"/>
</dbReference>
<dbReference type="Gene3D" id="3.30.200.20">
    <property type="entry name" value="Phosphorylase Kinase, domain 1"/>
    <property type="match status" value="1"/>
</dbReference>
<dbReference type="PROSITE" id="PS00108">
    <property type="entry name" value="PROTEIN_KINASE_ST"/>
    <property type="match status" value="1"/>
</dbReference>
<dbReference type="AlphaFoldDB" id="A0A2A2JQX1"/>
<evidence type="ECO:0000256" key="1">
    <source>
        <dbReference type="ARBA" id="ARBA00001946"/>
    </source>
</evidence>
<comment type="cofactor">
    <cofactor evidence="1">
        <name>Mg(2+)</name>
        <dbReference type="ChEBI" id="CHEBI:18420"/>
    </cofactor>
</comment>
<feature type="compositionally biased region" description="Basic and acidic residues" evidence="13">
    <location>
        <begin position="68"/>
        <end position="79"/>
    </location>
</feature>
<dbReference type="PROSITE" id="PS00107">
    <property type="entry name" value="PROTEIN_KINASE_ATP"/>
    <property type="match status" value="1"/>
</dbReference>
<dbReference type="PANTHER" id="PTHR24347">
    <property type="entry name" value="SERINE/THREONINE-PROTEIN KINASE"/>
    <property type="match status" value="1"/>
</dbReference>
<evidence type="ECO:0000259" key="15">
    <source>
        <dbReference type="PROSITE" id="PS50309"/>
    </source>
</evidence>
<evidence type="ECO:0000313" key="16">
    <source>
        <dbReference type="EMBL" id="PAV64011.1"/>
    </source>
</evidence>
<evidence type="ECO:0000256" key="9">
    <source>
        <dbReference type="ARBA" id="ARBA00031092"/>
    </source>
</evidence>
<dbReference type="Pfam" id="PF03607">
    <property type="entry name" value="DCX"/>
    <property type="match status" value="2"/>
</dbReference>